<evidence type="ECO:0000256" key="13">
    <source>
        <dbReference type="ARBA" id="ARBA00022692"/>
    </source>
</evidence>
<feature type="domain" description="Cadherin" evidence="39">
    <location>
        <begin position="1459"/>
        <end position="1563"/>
    </location>
</feature>
<evidence type="ECO:0000256" key="28">
    <source>
        <dbReference type="ARBA" id="ARBA00023198"/>
    </source>
</evidence>
<protein>
    <recommendedName>
        <fullName evidence="30">High mobility group protein B2</fullName>
    </recommendedName>
    <alternativeName>
        <fullName evidence="31">High mobility group protein 2</fullName>
    </alternativeName>
</protein>
<evidence type="ECO:0000256" key="19">
    <source>
        <dbReference type="ARBA" id="ARBA00022989"/>
    </source>
</evidence>
<feature type="disulfide bond" evidence="33">
    <location>
        <begin position="2309"/>
        <end position="2319"/>
    </location>
</feature>
<dbReference type="PROSITE" id="PS00353">
    <property type="entry name" value="HMG_BOX_1"/>
    <property type="match status" value="1"/>
</dbReference>
<feature type="domain" description="Laminin G" evidence="36">
    <location>
        <begin position="2584"/>
        <end position="2765"/>
    </location>
</feature>
<feature type="domain" description="Cadherin" evidence="39">
    <location>
        <begin position="1146"/>
        <end position="1247"/>
    </location>
</feature>
<sequence>MGKDPKKPRGKMSSYAYFVQTCREEHKKKHPGASVNFAEFSKKCSERWKTMSPKEKGKFEDMAKLDKVRYEREMKNYTPPLGQKKKRFKDPNAPKRPPSAFFLFCADFRSKVKGEYPGLTIGDTAKKLGEMWNSSSAENKQPYEKKAAKLKEKYDKTVCSYEPSSGIAVNVSSKRQFADTVLGQHTLPSWFYTSVDAVPKHDTVSLHSENRWRTQMAFSKIVYSFEVKEDTVPGTVVGKVETMFESLTTITYSVQEDDGENLFLLSPLSGEFLLSRSLDFETQRFLILTVVVQQGDLQVSSVRVYFNVLDVNDNPPVFSEDNFSASLLEDTRVGTCFFFLNVSDKDDGDNGDLNLRVVSGDEEKVFFITPTGSLCLNTELDRERQSSYNLTVTANDCAQPLLSQFTSTTYVNVVVEDVNDNAPWFVSSRSVSVSEATALHSVVMTVHAEDADSGSNGEVLYYLNNTSGGIFSIDNGNGTIYLEEALDREQLDRLTITITATDKGSPRMATTINLTIKVEDVNDHDPEFLQSFYSLTVREDVTRGTSLLQVQANDHDIGTNGQVHYLLTQASPFVVDTFRGVITVMDKLDRERYSDYTLIIAAVDQGDMPRSTTAAISVTILDINDFAPLFSPETLILHVLENEEDPSQLTHQVSALDKDLGVNSQLTYFIQTGNGDGLFYMSPNGTFQISHSLDRERESLYMLTVIAVDSGLPPLTGTLTIHVVVDDVNDNRPEFTEEVYNTIVSEDSPEGTVFAMIMASDIDEGVNGEIRYFMENLKIPFSIEETSGELFTTDVLDREMTAIYRLTVIGSDKHPIQPLSSSVLVTVLIGDINDHWPQFLNSPYVAYVPTEMPPGSVVCAVRATDGDTEMNAELQYSLYGHSSDVFSINPYSGTVFTSTALKRTEDIIVNVHVEDAGENPKFDISTISIRFQNVSDFPEIKVDVLSYSLPENEPVGTLVAVVSAASLRVEPISFYLSSGNFDGMFHVEQLGGALTVESPLDYESKKEFTLLIEARDSGSPPFSSFAEIHINISDLNDNFPQFTQVEYRCEIFENSPPSWVCDVIAIDADSGTYGTVQYNITEGNTNTAFIIDPENGMLSTTGSLDREYVPEFNLTVEATELDNPLHKDKATVIVVVLDRNDNAPRFSQIFLTEVPEDSPVGHTVIRVTSTDDDTGVNALINYSIIDQNDDILFNIDFTNGYITVEQLLDREMQDHYIVKVNANDSAWSISTDVTIIITDVNDNRPVFSDHFYTVVIPETKDKEVFVTQVLATDADMGQNSEILYVIEPSNEEFWMNASSGDIYTNQPLTLHSSAYEIYKFTVIAFDCGSDPLQSNATVTVRLEPYNYYPPMFLPLQPLIPVPYDMYVGTEVVQITAIDSDVNNSIAGIQYVLIGGNASDFFMIQADNGRVTLNQSLTESVNSFLTLLVMAKDQGPPSLSSQTEITFKVTEKNTFSPSFKETDVTFSVPEDLPVGSVIGKIKAEDEDYGPNGAIMYNIVPESQYLPLSVGKVSGLLTLIRELDFEKEGIHHLKIKATDGGWVSRSGVLNVTVIVMDVNDNPPVFSASEYIVSVPENSEIGANVLNVKAADADTGANAQITYSLITGHVDKFAVDSRNGTLTTLDIFDYEREQIFDITIKASNTGGHPLFSLAHVVIKILDVNEFTPIFKRKEFNFSVFKNVPKGTRIGKVTATDYDQGSEGQVFYLMFGQNKYMGFEIDKLSGEIYTAGSLRKHGNSHIILKVLSKNSGVITGMDVDEALVQISVIDTNEAPMFTSALYLVNVTEDTLVGTSVITVSAQDQDSILDWNYFFFGIGHGNTNLSFAVDPSSGVISVNALLDREQWPVYNLTVIATDNGSPPATGTTNVFVTISDVNDNAPKLTLTEAEVKENQPQGTIVAKLNASDSDLPPNQGPFTYWLVNTSTGGAFSVTSDGILFTTRAADREQISAYRVLVAVRDAGIPPLSSTTLFHIKIVDENDTPSLSRNIFVEVKYFGSSFPGGMIGNVHPDDQDESDIFNCGIKSGSLNMFTIPNGTCELWSSPFQGEATFNITIEATDQLHVPVNNSVYVNYKGFTNATMDNCILFYVSSSSMEEFLSHKYLRFVKALDSLFNLQASKTHVFGIKHIGTEMLLLAAVKNNNGQYLSKEVASGISAGHRKLLESQSNVTIPHITSDPCLTNPCQNGATCNKNIHISQDVAVLESMAVIFVSPQKEILNCTCLAGFTGLLCEEDINECEMSPCENKGTCVNTLGSFYCQCQIGFSGPVCSSDVDECLKLKCQNGGTCSPTQDGYHCYCLPGFEGETCEQFIDHCRSTPCVQGSCINSQIGFSCHCPFGVSGVYCEEPSYGFEELSFMEFPPLDRRTNLISFEFATVQRNSLLLYNPGGSSSREFFALEIHNGAACLSYDLGSGPVRLQTNKQVADGHFHSITARRIGNMGSVHVDNCTDVESSGFCFLQSDGSSSERQRTLDVGNSNMTFGGLRTVESILLHPAQIKTHDFVGCIRNIHVNGILLRPSMALATYNIINRCPRAIASPCHRNPCKNGGVCHDLWSDYLCECKSPFTGRSCAKEMSQELVLRFNGNDYIEYVIKERSKRDYLLKDLLEDEKQGNTKNQTAINIKFKTQDNGVLMFVHRQTGYSMFKIKDRKPVYISKDILSGHLTSSEFIVDSSVADGIWHVLSLFSNGENVFLLLDGKPVLNITDRSIDLSPVNVEKIILGSAPAGDEKFQQAGFTGCVQYFNVTGYTLPVSGRSETVDVWPSSTLIQSNCSSSDYCLPSSCTEDDTARKNCLSAHCQNQWQCGPVVQNGSCICLLNVSDHVCDMCISTRESYDRCSDMQGSPPLWLIAVILPVLTILGTIGMFVALYRARQHNLKCQTDSSPQKTEQGVDNVAFGFDESRRITDAAEQEKQHDLMSADQQRSSMEYYCDASLSSVQPGPTSELEYYEIGSICSAFHSDTASLQLSWHKHLYSSKCVKTDPKQWRDFRMLLAGFKKRHSSEDSTHSPIKPENVASLNKQLLSKIHTVHSQKRQPCYTKRFLQPEPLEPVQYLTVEEISKLNTPLEPTAPYRASLRSGPAKSTMMINVSSDSETDSTFTCSESEYGQFSIINTRKYIHKQSTLPACSFRQQGILPVNSLFKHTCQSAVDQLETESTPSVTFEQWENSFNINLPFSMYAPVFEDIACLPVEPTRSYEVQSDIEEII</sequence>
<keyword evidence="18" id="KW-0130">Cell adhesion</keyword>
<dbReference type="FunFam" id="2.60.40.60:FF:000116">
    <property type="entry name" value="Dachsous cadherin-related 2"/>
    <property type="match status" value="1"/>
</dbReference>
<dbReference type="Pfam" id="PF00028">
    <property type="entry name" value="Cadherin"/>
    <property type="match status" value="16"/>
</dbReference>
<dbReference type="InterPro" id="IPR001791">
    <property type="entry name" value="Laminin_G"/>
</dbReference>
<keyword evidence="16 32" id="KW-0106">Calcium</keyword>
<dbReference type="GO" id="GO:0005694">
    <property type="term" value="C:chromosome"/>
    <property type="evidence" value="ECO:0007669"/>
    <property type="project" value="UniProtKB-SubCell"/>
</dbReference>
<dbReference type="Gene3D" id="1.10.30.10">
    <property type="entry name" value="High mobility group box domain"/>
    <property type="match status" value="2"/>
</dbReference>
<evidence type="ECO:0000259" key="39">
    <source>
        <dbReference type="PROSITE" id="PS50268"/>
    </source>
</evidence>
<evidence type="ECO:0000256" key="6">
    <source>
        <dbReference type="ARBA" id="ARBA00008774"/>
    </source>
</evidence>
<dbReference type="SMART" id="SM00398">
    <property type="entry name" value="HMG"/>
    <property type="match status" value="2"/>
</dbReference>
<proteinExistence type="inferred from homology"/>
<feature type="disulfide bond" evidence="33">
    <location>
        <begin position="2293"/>
        <end position="2302"/>
    </location>
</feature>
<dbReference type="GO" id="GO:0016342">
    <property type="term" value="C:catenin complex"/>
    <property type="evidence" value="ECO:0007669"/>
    <property type="project" value="TreeGrafter"/>
</dbReference>
<dbReference type="PROSITE" id="PS01186">
    <property type="entry name" value="EGF_2"/>
    <property type="match status" value="4"/>
</dbReference>
<feature type="domain" description="Cadherin" evidence="39">
    <location>
        <begin position="1361"/>
        <end position="1458"/>
    </location>
</feature>
<dbReference type="CDD" id="cd00110">
    <property type="entry name" value="LamG"/>
    <property type="match status" value="2"/>
</dbReference>
<evidence type="ECO:0000256" key="33">
    <source>
        <dbReference type="PROSITE-ProRule" id="PRU00076"/>
    </source>
</evidence>
<feature type="disulfide bond" evidence="33">
    <location>
        <begin position="2217"/>
        <end position="2226"/>
    </location>
</feature>
<feature type="domain" description="Cadherin" evidence="39">
    <location>
        <begin position="840"/>
        <end position="940"/>
    </location>
</feature>
<dbReference type="Pfam" id="PF00505">
    <property type="entry name" value="HMG_box"/>
    <property type="match status" value="1"/>
</dbReference>
<dbReference type="FunFam" id="2.10.25.10:FF:000012">
    <property type="entry name" value="Delta-like protein"/>
    <property type="match status" value="1"/>
</dbReference>
<evidence type="ECO:0000256" key="14">
    <source>
        <dbReference type="ARBA" id="ARBA00022729"/>
    </source>
</evidence>
<dbReference type="SMART" id="SM00112">
    <property type="entry name" value="CA"/>
    <property type="match status" value="17"/>
</dbReference>
<dbReference type="GO" id="GO:0003677">
    <property type="term" value="F:DNA binding"/>
    <property type="evidence" value="ECO:0007669"/>
    <property type="project" value="UniProtKB-UniRule"/>
</dbReference>
<feature type="domain" description="EGF-like" evidence="37">
    <location>
        <begin position="2170"/>
        <end position="2227"/>
    </location>
</feature>
<dbReference type="FunFam" id="2.60.40.60:FF:000106">
    <property type="entry name" value="FAT atypical cadherin 4"/>
    <property type="match status" value="1"/>
</dbReference>
<keyword evidence="26" id="KW-0233">DNA recombination</keyword>
<keyword evidence="24 33" id="KW-1015">Disulfide bond</keyword>
<keyword evidence="22 34" id="KW-0238">DNA-binding</keyword>
<feature type="domain" description="EGF-like" evidence="37">
    <location>
        <begin position="2529"/>
        <end position="2565"/>
    </location>
</feature>
<dbReference type="FunFam" id="2.60.40.60:FF:000037">
    <property type="entry name" value="FAT atypical cadherin 1"/>
    <property type="match status" value="1"/>
</dbReference>
<dbReference type="InterPro" id="IPR001881">
    <property type="entry name" value="EGF-like_Ca-bd_dom"/>
</dbReference>
<comment type="caution">
    <text evidence="40">The sequence shown here is derived from an EMBL/GenBank/DDBJ whole genome shotgun (WGS) entry which is preliminary data.</text>
</comment>
<dbReference type="Pfam" id="PF09011">
    <property type="entry name" value="HMG_box_2"/>
    <property type="match status" value="1"/>
</dbReference>
<evidence type="ECO:0000256" key="24">
    <source>
        <dbReference type="ARBA" id="ARBA00023157"/>
    </source>
</evidence>
<dbReference type="CDD" id="cd21978">
    <property type="entry name" value="HMG-box_HMGB_rpt1"/>
    <property type="match status" value="1"/>
</dbReference>
<dbReference type="SUPFAM" id="SSF49899">
    <property type="entry name" value="Concanavalin A-like lectins/glucanases"/>
    <property type="match status" value="2"/>
</dbReference>
<feature type="domain" description="Cadherin" evidence="39">
    <location>
        <begin position="1248"/>
        <end position="1352"/>
    </location>
</feature>
<feature type="domain" description="Cadherin" evidence="39">
    <location>
        <begin position="631"/>
        <end position="735"/>
    </location>
</feature>
<dbReference type="InterPro" id="IPR039808">
    <property type="entry name" value="Cadherin"/>
</dbReference>
<dbReference type="Gene3D" id="2.10.25.10">
    <property type="entry name" value="Laminin"/>
    <property type="match status" value="5"/>
</dbReference>
<dbReference type="GO" id="GO:0005634">
    <property type="term" value="C:nucleus"/>
    <property type="evidence" value="ECO:0007669"/>
    <property type="project" value="UniProtKB-SubCell"/>
</dbReference>
<dbReference type="EMBL" id="CAWUFR010000127">
    <property type="protein sequence ID" value="CAK6968937.1"/>
    <property type="molecule type" value="Genomic_DNA"/>
</dbReference>
<evidence type="ECO:0000256" key="23">
    <source>
        <dbReference type="ARBA" id="ARBA00023136"/>
    </source>
</evidence>
<organism evidence="40 41">
    <name type="scientific">Scomber scombrus</name>
    <name type="common">Atlantic mackerel</name>
    <name type="synonym">Scomber vernalis</name>
    <dbReference type="NCBI Taxonomy" id="13677"/>
    <lineage>
        <taxon>Eukaryota</taxon>
        <taxon>Metazoa</taxon>
        <taxon>Chordata</taxon>
        <taxon>Craniata</taxon>
        <taxon>Vertebrata</taxon>
        <taxon>Euteleostomi</taxon>
        <taxon>Actinopterygii</taxon>
        <taxon>Neopterygii</taxon>
        <taxon>Teleostei</taxon>
        <taxon>Neoteleostei</taxon>
        <taxon>Acanthomorphata</taxon>
        <taxon>Pelagiaria</taxon>
        <taxon>Scombriformes</taxon>
        <taxon>Scombridae</taxon>
        <taxon>Scomber</taxon>
    </lineage>
</organism>
<dbReference type="GO" id="GO:0005737">
    <property type="term" value="C:cytoplasm"/>
    <property type="evidence" value="ECO:0007669"/>
    <property type="project" value="UniProtKB-SubCell"/>
</dbReference>
<dbReference type="PANTHER" id="PTHR24027">
    <property type="entry name" value="CADHERIN-23"/>
    <property type="match status" value="1"/>
</dbReference>
<evidence type="ECO:0000256" key="11">
    <source>
        <dbReference type="ARBA" id="ARBA00022536"/>
    </source>
</evidence>
<dbReference type="InterPro" id="IPR017967">
    <property type="entry name" value="HMG_boxA_CS"/>
</dbReference>
<evidence type="ECO:0000259" key="37">
    <source>
        <dbReference type="PROSITE" id="PS50026"/>
    </source>
</evidence>
<evidence type="ECO:0000256" key="22">
    <source>
        <dbReference type="ARBA" id="ARBA00023125"/>
    </source>
</evidence>
<reference evidence="40 41" key="1">
    <citation type="submission" date="2024-01" db="EMBL/GenBank/DDBJ databases">
        <authorList>
            <person name="Alioto T."/>
            <person name="Alioto T."/>
            <person name="Gomez Garrido J."/>
        </authorList>
    </citation>
    <scope>NUCLEOTIDE SEQUENCE [LARGE SCALE GENOMIC DNA]</scope>
</reference>
<feature type="transmembrane region" description="Helical" evidence="35">
    <location>
        <begin position="2839"/>
        <end position="2862"/>
    </location>
</feature>
<keyword evidence="7" id="KW-0158">Chromosome</keyword>
<dbReference type="GO" id="GO:0007156">
    <property type="term" value="P:homophilic cell adhesion via plasma membrane adhesion molecules"/>
    <property type="evidence" value="ECO:0007669"/>
    <property type="project" value="InterPro"/>
</dbReference>
<dbReference type="GO" id="GO:0009653">
    <property type="term" value="P:anatomical structure morphogenesis"/>
    <property type="evidence" value="ECO:0007669"/>
    <property type="project" value="UniProtKB-ARBA"/>
</dbReference>
<evidence type="ECO:0000256" key="16">
    <source>
        <dbReference type="ARBA" id="ARBA00022837"/>
    </source>
</evidence>
<keyword evidence="29 34" id="KW-0539">Nucleus</keyword>
<keyword evidence="15" id="KW-0677">Repeat</keyword>
<dbReference type="PROSITE" id="PS00232">
    <property type="entry name" value="CADHERIN_1"/>
    <property type="match status" value="9"/>
</dbReference>
<dbReference type="CDD" id="cd21979">
    <property type="entry name" value="HMG-box_HMGB_rpt2"/>
    <property type="match status" value="1"/>
</dbReference>
<dbReference type="PROSITE" id="PS50118">
    <property type="entry name" value="HMG_BOX_2"/>
    <property type="match status" value="2"/>
</dbReference>
<feature type="domain" description="Cadherin" evidence="39">
    <location>
        <begin position="219"/>
        <end position="318"/>
    </location>
</feature>
<evidence type="ECO:0000256" key="10">
    <source>
        <dbReference type="ARBA" id="ARBA00022525"/>
    </source>
</evidence>
<keyword evidence="25" id="KW-0804">Transcription</keyword>
<dbReference type="FunFam" id="2.60.40.60:FF:000080">
    <property type="entry name" value="FAT atypical cadherin 1"/>
    <property type="match status" value="1"/>
</dbReference>
<keyword evidence="17" id="KW-0391">Immunity</keyword>
<feature type="DNA-binding region" description="HMG box" evidence="34">
    <location>
        <begin position="94"/>
        <end position="162"/>
    </location>
</feature>
<feature type="domain" description="EGF-like" evidence="37">
    <location>
        <begin position="2267"/>
        <end position="2303"/>
    </location>
</feature>
<evidence type="ECO:0000256" key="34">
    <source>
        <dbReference type="PROSITE-ProRule" id="PRU00267"/>
    </source>
</evidence>
<dbReference type="GO" id="GO:0045087">
    <property type="term" value="P:innate immune response"/>
    <property type="evidence" value="ECO:0007669"/>
    <property type="project" value="UniProtKB-KW"/>
</dbReference>
<dbReference type="SUPFAM" id="SSF49313">
    <property type="entry name" value="Cadherin-like"/>
    <property type="match status" value="17"/>
</dbReference>
<dbReference type="FunFam" id="2.60.40.60:FF:000033">
    <property type="entry name" value="FAT atypical cadherin 1"/>
    <property type="match status" value="1"/>
</dbReference>
<dbReference type="InterPro" id="IPR020894">
    <property type="entry name" value="Cadherin_CS"/>
</dbReference>
<dbReference type="GO" id="GO:0005576">
    <property type="term" value="C:extracellular region"/>
    <property type="evidence" value="ECO:0007669"/>
    <property type="project" value="UniProtKB-SubCell"/>
</dbReference>
<evidence type="ECO:0000256" key="5">
    <source>
        <dbReference type="ARBA" id="ARBA00004613"/>
    </source>
</evidence>
<dbReference type="PRINTS" id="PR00886">
    <property type="entry name" value="HIGHMOBLTY12"/>
</dbReference>
<keyword evidence="20" id="KW-0805">Transcription regulation</keyword>
<dbReference type="GO" id="GO:0006954">
    <property type="term" value="P:inflammatory response"/>
    <property type="evidence" value="ECO:0007669"/>
    <property type="project" value="UniProtKB-KW"/>
</dbReference>
<evidence type="ECO:0000256" key="30">
    <source>
        <dbReference type="ARBA" id="ARBA00040400"/>
    </source>
</evidence>
<dbReference type="CDD" id="cd00054">
    <property type="entry name" value="EGF_CA"/>
    <property type="match status" value="4"/>
</dbReference>
<keyword evidence="27" id="KW-0325">Glycoprotein</keyword>
<feature type="domain" description="HMG box" evidence="38">
    <location>
        <begin position="8"/>
        <end position="78"/>
    </location>
</feature>
<feature type="domain" description="Cadherin" evidence="39">
    <location>
        <begin position="425"/>
        <end position="528"/>
    </location>
</feature>
<dbReference type="GO" id="GO:0006310">
    <property type="term" value="P:DNA recombination"/>
    <property type="evidence" value="ECO:0007669"/>
    <property type="project" value="UniProtKB-KW"/>
</dbReference>
<dbReference type="FunFam" id="2.60.40.60:FF:000010">
    <property type="entry name" value="Cadherin EGF LAG seven-pass G-type receptor 3"/>
    <property type="match status" value="1"/>
</dbReference>
<evidence type="ECO:0000256" key="20">
    <source>
        <dbReference type="ARBA" id="ARBA00023015"/>
    </source>
</evidence>
<dbReference type="Gene3D" id="2.60.120.200">
    <property type="match status" value="2"/>
</dbReference>
<feature type="disulfide bond" evidence="33">
    <location>
        <begin position="2330"/>
        <end position="2339"/>
    </location>
</feature>
<dbReference type="Pfam" id="PF00008">
    <property type="entry name" value="EGF"/>
    <property type="match status" value="2"/>
</dbReference>
<dbReference type="InterPro" id="IPR049883">
    <property type="entry name" value="NOTCH1_EGF-like"/>
</dbReference>
<dbReference type="PROSITE" id="PS50268">
    <property type="entry name" value="CADHERIN_2"/>
    <property type="match status" value="17"/>
</dbReference>
<comment type="caution">
    <text evidence="33">Lacks conserved residue(s) required for the propagation of feature annotation.</text>
</comment>
<dbReference type="FunFam" id="1.10.30.10:FF:000018">
    <property type="entry name" value="High mobility group protein B2"/>
    <property type="match status" value="1"/>
</dbReference>
<dbReference type="Pfam" id="PF02210">
    <property type="entry name" value="Laminin_G_2"/>
    <property type="match status" value="2"/>
</dbReference>
<evidence type="ECO:0000256" key="27">
    <source>
        <dbReference type="ARBA" id="ARBA00023180"/>
    </source>
</evidence>
<keyword evidence="13 35" id="KW-0812">Transmembrane</keyword>
<evidence type="ECO:0000313" key="41">
    <source>
        <dbReference type="Proteomes" id="UP001314229"/>
    </source>
</evidence>
<evidence type="ECO:0000256" key="8">
    <source>
        <dbReference type="ARBA" id="ARBA00022475"/>
    </source>
</evidence>
<evidence type="ECO:0000256" key="3">
    <source>
        <dbReference type="ARBA" id="ARBA00004286"/>
    </source>
</evidence>
<dbReference type="InterPro" id="IPR000152">
    <property type="entry name" value="EGF-type_Asp/Asn_hydroxyl_site"/>
</dbReference>
<dbReference type="FunFam" id="2.60.40.60:FF:000020">
    <property type="entry name" value="Dachsous cadherin-related 1b"/>
    <property type="match status" value="2"/>
</dbReference>
<evidence type="ECO:0000256" key="9">
    <source>
        <dbReference type="ARBA" id="ARBA00022490"/>
    </source>
</evidence>
<dbReference type="Proteomes" id="UP001314229">
    <property type="component" value="Unassembled WGS sequence"/>
</dbReference>
<feature type="domain" description="EGF-like" evidence="37">
    <location>
        <begin position="2229"/>
        <end position="2265"/>
    </location>
</feature>
<dbReference type="SMART" id="SM00181">
    <property type="entry name" value="EGF"/>
    <property type="match status" value="5"/>
</dbReference>
<keyword evidence="8" id="KW-1003">Cell membrane</keyword>
<dbReference type="PROSITE" id="PS50025">
    <property type="entry name" value="LAM_G_DOMAIN"/>
    <property type="match status" value="2"/>
</dbReference>
<dbReference type="Pfam" id="PF07645">
    <property type="entry name" value="EGF_CA"/>
    <property type="match status" value="1"/>
</dbReference>
<feature type="domain" description="Cadherin" evidence="39">
    <location>
        <begin position="529"/>
        <end position="630"/>
    </location>
</feature>
<comment type="subcellular location">
    <subcellularLocation>
        <location evidence="2">Cell membrane</location>
        <topology evidence="2">Single-pass membrane protein</topology>
    </subcellularLocation>
    <subcellularLocation>
        <location evidence="3">Chromosome</location>
    </subcellularLocation>
    <subcellularLocation>
        <location evidence="4">Cytoplasm</location>
    </subcellularLocation>
    <subcellularLocation>
        <location evidence="1">Nucleus</location>
    </subcellularLocation>
    <subcellularLocation>
        <location evidence="5">Secreted</location>
    </subcellularLocation>
</comment>
<dbReference type="FunFam" id="2.60.40.60:FF:000134">
    <property type="entry name" value="protocadherin Fat 4"/>
    <property type="match status" value="1"/>
</dbReference>
<dbReference type="FunFam" id="1.10.30.10:FF:000006">
    <property type="entry name" value="High mobility group protein B1"/>
    <property type="match status" value="1"/>
</dbReference>
<feature type="disulfide bond" evidence="33">
    <location>
        <begin position="2555"/>
        <end position="2564"/>
    </location>
</feature>
<accession>A0AAV1PB15</accession>
<evidence type="ECO:0000256" key="7">
    <source>
        <dbReference type="ARBA" id="ARBA00022454"/>
    </source>
</evidence>
<keyword evidence="11 33" id="KW-0245">EGF-like domain</keyword>
<keyword evidence="10" id="KW-0964">Secreted</keyword>
<dbReference type="PROSITE" id="PS50026">
    <property type="entry name" value="EGF_3"/>
    <property type="match status" value="5"/>
</dbReference>
<feature type="domain" description="Cadherin" evidence="39">
    <location>
        <begin position="1668"/>
        <end position="1773"/>
    </location>
</feature>
<dbReference type="InterPro" id="IPR002126">
    <property type="entry name" value="Cadherin-like_dom"/>
</dbReference>
<gene>
    <name evidence="40" type="ORF">FSCOSCO3_A008392</name>
</gene>
<keyword evidence="9" id="KW-0963">Cytoplasm</keyword>
<dbReference type="CDD" id="cd11304">
    <property type="entry name" value="Cadherin_repeat"/>
    <property type="match status" value="15"/>
</dbReference>
<dbReference type="PROSITE" id="PS00022">
    <property type="entry name" value="EGF_1"/>
    <property type="match status" value="5"/>
</dbReference>
<evidence type="ECO:0000256" key="32">
    <source>
        <dbReference type="PROSITE-ProRule" id="PRU00043"/>
    </source>
</evidence>
<evidence type="ECO:0000259" key="36">
    <source>
        <dbReference type="PROSITE" id="PS50025"/>
    </source>
</evidence>
<keyword evidence="19 35" id="KW-1133">Transmembrane helix</keyword>
<keyword evidence="14" id="KW-0732">Signal</keyword>
<dbReference type="PRINTS" id="PR00205">
    <property type="entry name" value="CADHERIN"/>
</dbReference>
<evidence type="ECO:0000256" key="15">
    <source>
        <dbReference type="ARBA" id="ARBA00022737"/>
    </source>
</evidence>
<evidence type="ECO:0000313" key="40">
    <source>
        <dbReference type="EMBL" id="CAK6968937.1"/>
    </source>
</evidence>
<feature type="disulfide bond" evidence="33">
    <location>
        <begin position="2255"/>
        <end position="2264"/>
    </location>
</feature>
<evidence type="ECO:0000256" key="35">
    <source>
        <dbReference type="SAM" id="Phobius"/>
    </source>
</evidence>
<feature type="domain" description="Cadherin" evidence="39">
    <location>
        <begin position="1774"/>
        <end position="1879"/>
    </location>
</feature>
<dbReference type="GO" id="GO:0016477">
    <property type="term" value="P:cell migration"/>
    <property type="evidence" value="ECO:0007669"/>
    <property type="project" value="TreeGrafter"/>
</dbReference>
<dbReference type="SUPFAM" id="SSF57196">
    <property type="entry name" value="EGF/Laminin"/>
    <property type="match status" value="2"/>
</dbReference>
<dbReference type="PROSITE" id="PS00010">
    <property type="entry name" value="ASX_HYDROXYL"/>
    <property type="match status" value="3"/>
</dbReference>
<evidence type="ECO:0000256" key="29">
    <source>
        <dbReference type="ARBA" id="ARBA00023242"/>
    </source>
</evidence>
<dbReference type="SUPFAM" id="SSF47095">
    <property type="entry name" value="HMG-box"/>
    <property type="match status" value="2"/>
</dbReference>
<dbReference type="SMART" id="SM00282">
    <property type="entry name" value="LamG"/>
    <property type="match status" value="2"/>
</dbReference>
<evidence type="ECO:0000256" key="21">
    <source>
        <dbReference type="ARBA" id="ARBA00023097"/>
    </source>
</evidence>
<dbReference type="InterPro" id="IPR036910">
    <property type="entry name" value="HMG_box_dom_sf"/>
</dbReference>
<evidence type="ECO:0000256" key="18">
    <source>
        <dbReference type="ARBA" id="ARBA00022889"/>
    </source>
</evidence>
<dbReference type="FunFam" id="2.10.25.10:FF:000031">
    <property type="entry name" value="neurogenic locus notch homolog protein 3"/>
    <property type="match status" value="1"/>
</dbReference>
<feature type="domain" description="HMG box" evidence="38">
    <location>
        <begin position="94"/>
        <end position="162"/>
    </location>
</feature>
<dbReference type="FunFam" id="2.60.40.60:FF:000024">
    <property type="entry name" value="FAT atypical cadherin 3"/>
    <property type="match status" value="2"/>
</dbReference>
<feature type="domain" description="Cadherin" evidence="39">
    <location>
        <begin position="1043"/>
        <end position="1146"/>
    </location>
</feature>
<evidence type="ECO:0000256" key="25">
    <source>
        <dbReference type="ARBA" id="ARBA00023163"/>
    </source>
</evidence>
<dbReference type="FunFam" id="2.60.40.60:FF:000015">
    <property type="entry name" value="FAT atypical cadherin 1"/>
    <property type="match status" value="3"/>
</dbReference>
<dbReference type="SMART" id="SM00179">
    <property type="entry name" value="EGF_CA"/>
    <property type="match status" value="4"/>
</dbReference>
<keyword evidence="12" id="KW-0399">Innate immunity</keyword>
<dbReference type="InterPro" id="IPR000742">
    <property type="entry name" value="EGF"/>
</dbReference>
<evidence type="ECO:0000256" key="4">
    <source>
        <dbReference type="ARBA" id="ARBA00004496"/>
    </source>
</evidence>
<evidence type="ECO:0000256" key="2">
    <source>
        <dbReference type="ARBA" id="ARBA00004162"/>
    </source>
</evidence>
<feature type="domain" description="EGF-like" evidence="37">
    <location>
        <begin position="2305"/>
        <end position="2340"/>
    </location>
</feature>
<dbReference type="GO" id="GO:0007163">
    <property type="term" value="P:establishment or maintenance of cell polarity"/>
    <property type="evidence" value="ECO:0007669"/>
    <property type="project" value="UniProtKB-ARBA"/>
</dbReference>
<keyword evidence="41" id="KW-1185">Reference proteome</keyword>
<evidence type="ECO:0000259" key="38">
    <source>
        <dbReference type="PROSITE" id="PS50118"/>
    </source>
</evidence>
<dbReference type="GO" id="GO:0045296">
    <property type="term" value="F:cadherin binding"/>
    <property type="evidence" value="ECO:0007669"/>
    <property type="project" value="TreeGrafter"/>
</dbReference>
<feature type="domain" description="Cadherin" evidence="39">
    <location>
        <begin position="941"/>
        <end position="1042"/>
    </location>
</feature>
<feature type="domain" description="Cadherin" evidence="39">
    <location>
        <begin position="736"/>
        <end position="839"/>
    </location>
</feature>
<feature type="domain" description="Cadherin" evidence="39">
    <location>
        <begin position="319"/>
        <end position="425"/>
    </location>
</feature>
<keyword evidence="21" id="KW-0558">Oxidation</keyword>
<dbReference type="InterPro" id="IPR015919">
    <property type="entry name" value="Cadherin-like_sf"/>
</dbReference>
<dbReference type="PANTHER" id="PTHR24027:SF438">
    <property type="entry name" value="CADHERIN 23"/>
    <property type="match status" value="1"/>
</dbReference>
<evidence type="ECO:0000256" key="1">
    <source>
        <dbReference type="ARBA" id="ARBA00004123"/>
    </source>
</evidence>
<dbReference type="InterPro" id="IPR009071">
    <property type="entry name" value="HMG_box_dom"/>
</dbReference>
<evidence type="ECO:0000256" key="12">
    <source>
        <dbReference type="ARBA" id="ARBA00022588"/>
    </source>
</evidence>
<dbReference type="Gene3D" id="2.60.40.60">
    <property type="entry name" value="Cadherins"/>
    <property type="match status" value="17"/>
</dbReference>
<evidence type="ECO:0000256" key="26">
    <source>
        <dbReference type="ARBA" id="ARBA00023172"/>
    </source>
</evidence>
<dbReference type="GO" id="GO:0008013">
    <property type="term" value="F:beta-catenin binding"/>
    <property type="evidence" value="ECO:0007669"/>
    <property type="project" value="TreeGrafter"/>
</dbReference>
<feature type="domain" description="Cadherin" evidence="39">
    <location>
        <begin position="1878"/>
        <end position="1981"/>
    </location>
</feature>
<keyword evidence="28" id="KW-0395">Inflammatory response</keyword>
<keyword evidence="23 35" id="KW-0472">Membrane</keyword>
<dbReference type="InterPro" id="IPR013320">
    <property type="entry name" value="ConA-like_dom_sf"/>
</dbReference>
<dbReference type="GO" id="GO:0005509">
    <property type="term" value="F:calcium ion binding"/>
    <property type="evidence" value="ECO:0007669"/>
    <property type="project" value="UniProtKB-UniRule"/>
</dbReference>
<name>A0AAV1PB15_SCOSC</name>
<comment type="similarity">
    <text evidence="6">Belongs to the HMGB family.</text>
</comment>
<evidence type="ECO:0000256" key="31">
    <source>
        <dbReference type="ARBA" id="ARBA00041514"/>
    </source>
</evidence>
<evidence type="ECO:0000256" key="17">
    <source>
        <dbReference type="ARBA" id="ARBA00022859"/>
    </source>
</evidence>
<feature type="domain" description="Cadherin" evidence="39">
    <location>
        <begin position="1564"/>
        <end position="1667"/>
    </location>
</feature>
<feature type="DNA-binding region" description="HMG box" evidence="34">
    <location>
        <begin position="8"/>
        <end position="78"/>
    </location>
</feature>
<feature type="domain" description="Laminin G" evidence="36">
    <location>
        <begin position="2341"/>
        <end position="2533"/>
    </location>
</feature>